<evidence type="ECO:0000256" key="5">
    <source>
        <dbReference type="ARBA" id="ARBA00022692"/>
    </source>
</evidence>
<feature type="transmembrane region" description="Helical" evidence="8">
    <location>
        <begin position="123"/>
        <end position="144"/>
    </location>
</feature>
<feature type="transmembrane region" description="Helical" evidence="8">
    <location>
        <begin position="95"/>
        <end position="117"/>
    </location>
</feature>
<dbReference type="Proteomes" id="UP000324252">
    <property type="component" value="Unassembled WGS sequence"/>
</dbReference>
<evidence type="ECO:0000256" key="7">
    <source>
        <dbReference type="ARBA" id="ARBA00023136"/>
    </source>
</evidence>
<name>A0A1H0J2M1_9RHOB</name>
<keyword evidence="3" id="KW-0813">Transport</keyword>
<feature type="transmembrane region" description="Helical" evidence="8">
    <location>
        <begin position="272"/>
        <end position="292"/>
    </location>
</feature>
<keyword evidence="10" id="KW-1185">Reference proteome</keyword>
<feature type="transmembrane region" description="Helical" evidence="8">
    <location>
        <begin position="209"/>
        <end position="234"/>
    </location>
</feature>
<evidence type="ECO:0000256" key="2">
    <source>
        <dbReference type="ARBA" id="ARBA00010145"/>
    </source>
</evidence>
<evidence type="ECO:0000313" key="10">
    <source>
        <dbReference type="Proteomes" id="UP000324252"/>
    </source>
</evidence>
<dbReference type="RefSeq" id="WP_149788719.1">
    <property type="nucleotide sequence ID" value="NZ_FNIO01000005.1"/>
</dbReference>
<evidence type="ECO:0000256" key="3">
    <source>
        <dbReference type="ARBA" id="ARBA00022448"/>
    </source>
</evidence>
<feature type="transmembrane region" description="Helical" evidence="8">
    <location>
        <begin position="12"/>
        <end position="29"/>
    </location>
</feature>
<dbReference type="Gene3D" id="1.20.1530.20">
    <property type="match status" value="1"/>
</dbReference>
<evidence type="ECO:0000313" key="9">
    <source>
        <dbReference type="EMBL" id="SHK14715.1"/>
    </source>
</evidence>
<dbReference type="InterPro" id="IPR004776">
    <property type="entry name" value="Mem_transp_PIN-like"/>
</dbReference>
<evidence type="ECO:0000256" key="1">
    <source>
        <dbReference type="ARBA" id="ARBA00004651"/>
    </source>
</evidence>
<dbReference type="EMBL" id="FQZZ01000003">
    <property type="protein sequence ID" value="SHK14715.1"/>
    <property type="molecule type" value="Genomic_DNA"/>
</dbReference>
<keyword evidence="5 8" id="KW-0812">Transmembrane</keyword>
<dbReference type="GO" id="GO:0055085">
    <property type="term" value="P:transmembrane transport"/>
    <property type="evidence" value="ECO:0007669"/>
    <property type="project" value="InterPro"/>
</dbReference>
<evidence type="ECO:0000256" key="8">
    <source>
        <dbReference type="SAM" id="Phobius"/>
    </source>
</evidence>
<evidence type="ECO:0000256" key="6">
    <source>
        <dbReference type="ARBA" id="ARBA00022989"/>
    </source>
</evidence>
<organism evidence="9 10">
    <name type="scientific">Lutimaribacter pacificus</name>
    <dbReference type="NCBI Taxonomy" id="391948"/>
    <lineage>
        <taxon>Bacteria</taxon>
        <taxon>Pseudomonadati</taxon>
        <taxon>Pseudomonadota</taxon>
        <taxon>Alphaproteobacteria</taxon>
        <taxon>Rhodobacterales</taxon>
        <taxon>Roseobacteraceae</taxon>
        <taxon>Lutimaribacter</taxon>
    </lineage>
</organism>
<dbReference type="Pfam" id="PF03547">
    <property type="entry name" value="Mem_trans"/>
    <property type="match status" value="2"/>
</dbReference>
<comment type="similarity">
    <text evidence="2">Belongs to the auxin efflux carrier (TC 2.A.69) family.</text>
</comment>
<feature type="transmembrane region" description="Helical" evidence="8">
    <location>
        <begin position="240"/>
        <end position="260"/>
    </location>
</feature>
<protein>
    <submittedName>
        <fullName evidence="9">Uncharacterized protein</fullName>
    </submittedName>
</protein>
<evidence type="ECO:0000256" key="4">
    <source>
        <dbReference type="ARBA" id="ARBA00022475"/>
    </source>
</evidence>
<proteinExistence type="inferred from homology"/>
<dbReference type="GO" id="GO:0005886">
    <property type="term" value="C:plasma membrane"/>
    <property type="evidence" value="ECO:0007669"/>
    <property type="project" value="UniProtKB-SubCell"/>
</dbReference>
<feature type="transmembrane region" description="Helical" evidence="8">
    <location>
        <begin position="156"/>
        <end position="172"/>
    </location>
</feature>
<dbReference type="OrthoDB" id="3238001at2"/>
<keyword evidence="6 8" id="KW-1133">Transmembrane helix</keyword>
<keyword evidence="4" id="KW-1003">Cell membrane</keyword>
<dbReference type="PANTHER" id="PTHR36838:SF1">
    <property type="entry name" value="SLR1864 PROTEIN"/>
    <property type="match status" value="1"/>
</dbReference>
<reference evidence="9 10" key="1">
    <citation type="submission" date="2016-11" db="EMBL/GenBank/DDBJ databases">
        <authorList>
            <person name="Varghese N."/>
            <person name="Submissions S."/>
        </authorList>
    </citation>
    <scope>NUCLEOTIDE SEQUENCE [LARGE SCALE GENOMIC DNA]</scope>
    <source>
        <strain evidence="9 10">DSM 29620</strain>
    </source>
</reference>
<gene>
    <name evidence="9" type="ORF">SAMN05444142_103425</name>
</gene>
<dbReference type="PANTHER" id="PTHR36838">
    <property type="entry name" value="AUXIN EFFLUX CARRIER FAMILY PROTEIN"/>
    <property type="match status" value="1"/>
</dbReference>
<feature type="transmembrane region" description="Helical" evidence="8">
    <location>
        <begin position="36"/>
        <end position="54"/>
    </location>
</feature>
<comment type="subcellular location">
    <subcellularLocation>
        <location evidence="1">Cell membrane</location>
        <topology evidence="1">Multi-pass membrane protein</topology>
    </subcellularLocation>
</comment>
<feature type="transmembrane region" description="Helical" evidence="8">
    <location>
        <begin position="184"/>
        <end position="202"/>
    </location>
</feature>
<accession>A0A1H0J2M1</accession>
<keyword evidence="7 8" id="KW-0472">Membrane</keyword>
<dbReference type="InterPro" id="IPR038770">
    <property type="entry name" value="Na+/solute_symporter_sf"/>
</dbReference>
<dbReference type="AlphaFoldDB" id="A0A1H0J2M1"/>
<feature type="transmembrane region" description="Helical" evidence="8">
    <location>
        <begin position="66"/>
        <end position="88"/>
    </location>
</feature>
<sequence>MNLAFTVLEITAPVFILAMIGFAWVRLGFDYDVTFVTRLATTLAVPCLIFTALMKTEIDPQALTALSLATVAAYGAVTVLSWALVAGLGLSRRTYLAPLIFGNTGNVGLPLALFAFGSTGLSYAVVVFAIMAVWSFTLGIWLVAGRGSLNRVLREPLVAASLLGGLFLWQGWQTPPALTSALELIGQMAIPLMLITLGVAVARLTTRRIGLALGLSVAKLVLCAGIAWAVGRWFALDPVAFGVLVLQLGTPVAVTSYLLAEKYGADAQAVAGLVMVSTLLSVIAVPAMLALLL</sequence>